<evidence type="ECO:0000313" key="2">
    <source>
        <dbReference type="Proteomes" id="UP000189369"/>
    </source>
</evidence>
<dbReference type="STRING" id="643674.PAEH1_00025"/>
<gene>
    <name evidence="1" type="ORF">PAEH1_00025</name>
</gene>
<protein>
    <submittedName>
        <fullName evidence="1">Uncharacterized protein</fullName>
    </submittedName>
</protein>
<reference evidence="1 2" key="1">
    <citation type="submission" date="2017-01" db="EMBL/GenBank/DDBJ databases">
        <title>Complete Genome Sequence of Paenalcaligenes hominis, Isolated from a paraplegic Patient with neurogenic bladder.</title>
        <authorList>
            <person name="Mukhopadhyay R."/>
            <person name="Joaquin J."/>
            <person name="Hogue R."/>
            <person name="Kilaru A."/>
            <person name="Jospin G."/>
            <person name="Mars K."/>
            <person name="Eisen J.A."/>
            <person name="Chaturvedi V."/>
        </authorList>
    </citation>
    <scope>NUCLEOTIDE SEQUENCE [LARGE SCALE GENOMIC DNA]</scope>
    <source>
        <strain evidence="1 2">15S00501</strain>
    </source>
</reference>
<dbReference type="AlphaFoldDB" id="A0A1U9JX40"/>
<proteinExistence type="predicted"/>
<sequence length="117" mass="13051">MVEDGAGTAKSLDASTTHLLEQARAQFNGSEQRFERYKELGQEIPRSRRGLRAYCGGLRCPYGRGVPPLFDHLLKGDTTGFNHHLMGVTHQLENEVTSLVMQLSIQTARRSRGSCFT</sequence>
<organism evidence="1 2">
    <name type="scientific">Paenalcaligenes hominis</name>
    <dbReference type="NCBI Taxonomy" id="643674"/>
    <lineage>
        <taxon>Bacteria</taxon>
        <taxon>Pseudomonadati</taxon>
        <taxon>Pseudomonadota</taxon>
        <taxon>Betaproteobacteria</taxon>
        <taxon>Burkholderiales</taxon>
        <taxon>Alcaligenaceae</taxon>
        <taxon>Paenalcaligenes</taxon>
    </lineage>
</organism>
<dbReference type="EMBL" id="CP019697">
    <property type="protein sequence ID" value="AQS50324.1"/>
    <property type="molecule type" value="Genomic_DNA"/>
</dbReference>
<accession>A0A1U9JX40</accession>
<dbReference type="KEGG" id="phn:PAEH1_00025"/>
<dbReference type="Proteomes" id="UP000189369">
    <property type="component" value="Chromosome"/>
</dbReference>
<name>A0A1U9JX40_9BURK</name>
<evidence type="ECO:0000313" key="1">
    <source>
        <dbReference type="EMBL" id="AQS50324.1"/>
    </source>
</evidence>